<sequence>DDSVERAITTDASLEAAHASDNILKTQTTAMPNVDIPHGMDTGGSLRRQETMGGTSAQTRSERVLEQPNEPPLTEGHTSGSEEERMEHTV</sequence>
<feature type="non-terminal residue" evidence="2">
    <location>
        <position position="1"/>
    </location>
</feature>
<feature type="region of interest" description="Disordered" evidence="1">
    <location>
        <begin position="26"/>
        <end position="90"/>
    </location>
</feature>
<feature type="compositionally biased region" description="Basic and acidic residues" evidence="1">
    <location>
        <begin position="80"/>
        <end position="90"/>
    </location>
</feature>
<gene>
    <name evidence="2" type="ORF">Tci_922762</name>
</gene>
<protein>
    <submittedName>
        <fullName evidence="2">Uncharacterized protein</fullName>
    </submittedName>
</protein>
<evidence type="ECO:0000256" key="1">
    <source>
        <dbReference type="SAM" id="MobiDB-lite"/>
    </source>
</evidence>
<name>A0A699WUB6_TANCI</name>
<proteinExistence type="predicted"/>
<feature type="non-terminal residue" evidence="2">
    <location>
        <position position="90"/>
    </location>
</feature>
<evidence type="ECO:0000313" key="2">
    <source>
        <dbReference type="EMBL" id="GFD50793.1"/>
    </source>
</evidence>
<dbReference type="AlphaFoldDB" id="A0A699WUB6"/>
<organism evidence="2">
    <name type="scientific">Tanacetum cinerariifolium</name>
    <name type="common">Dalmatian daisy</name>
    <name type="synonym">Chrysanthemum cinerariifolium</name>
    <dbReference type="NCBI Taxonomy" id="118510"/>
    <lineage>
        <taxon>Eukaryota</taxon>
        <taxon>Viridiplantae</taxon>
        <taxon>Streptophyta</taxon>
        <taxon>Embryophyta</taxon>
        <taxon>Tracheophyta</taxon>
        <taxon>Spermatophyta</taxon>
        <taxon>Magnoliopsida</taxon>
        <taxon>eudicotyledons</taxon>
        <taxon>Gunneridae</taxon>
        <taxon>Pentapetalae</taxon>
        <taxon>asterids</taxon>
        <taxon>campanulids</taxon>
        <taxon>Asterales</taxon>
        <taxon>Asteraceae</taxon>
        <taxon>Asteroideae</taxon>
        <taxon>Anthemideae</taxon>
        <taxon>Anthemidinae</taxon>
        <taxon>Tanacetum</taxon>
    </lineage>
</organism>
<reference evidence="2" key="1">
    <citation type="journal article" date="2019" name="Sci. Rep.">
        <title>Draft genome of Tanacetum cinerariifolium, the natural source of mosquito coil.</title>
        <authorList>
            <person name="Yamashiro T."/>
            <person name="Shiraishi A."/>
            <person name="Satake H."/>
            <person name="Nakayama K."/>
        </authorList>
    </citation>
    <scope>NUCLEOTIDE SEQUENCE</scope>
</reference>
<dbReference type="EMBL" id="BKCJ011761641">
    <property type="protein sequence ID" value="GFD50793.1"/>
    <property type="molecule type" value="Genomic_DNA"/>
</dbReference>
<comment type="caution">
    <text evidence="2">The sequence shown here is derived from an EMBL/GenBank/DDBJ whole genome shotgun (WGS) entry which is preliminary data.</text>
</comment>
<accession>A0A699WUB6</accession>